<dbReference type="AlphaFoldDB" id="A0A8J2TLC7"/>
<dbReference type="GO" id="GO:0003723">
    <property type="term" value="F:RNA binding"/>
    <property type="evidence" value="ECO:0007669"/>
    <property type="project" value="UniProtKB-KW"/>
</dbReference>
<evidence type="ECO:0000256" key="1">
    <source>
        <dbReference type="PROSITE-ProRule" id="PRU00182"/>
    </source>
</evidence>
<dbReference type="InterPro" id="IPR036986">
    <property type="entry name" value="S4_RNA-bd_sf"/>
</dbReference>
<dbReference type="SUPFAM" id="SSF55174">
    <property type="entry name" value="Alpha-L RNA-binding motif"/>
    <property type="match status" value="1"/>
</dbReference>
<organism evidence="2 3">
    <name type="scientific">Compostibacillus humi</name>
    <dbReference type="NCBI Taxonomy" id="1245525"/>
    <lineage>
        <taxon>Bacteria</taxon>
        <taxon>Bacillati</taxon>
        <taxon>Bacillota</taxon>
        <taxon>Bacilli</taxon>
        <taxon>Bacillales</taxon>
        <taxon>Bacillaceae</taxon>
        <taxon>Compostibacillus</taxon>
    </lineage>
</organism>
<dbReference type="PROSITE" id="PS50889">
    <property type="entry name" value="S4"/>
    <property type="match status" value="1"/>
</dbReference>
<dbReference type="Pfam" id="PF13275">
    <property type="entry name" value="S4_2"/>
    <property type="match status" value="1"/>
</dbReference>
<name>A0A8J2TLC7_9BACI</name>
<reference evidence="2" key="2">
    <citation type="submission" date="2020-09" db="EMBL/GenBank/DDBJ databases">
        <authorList>
            <person name="Sun Q."/>
            <person name="Zhou Y."/>
        </authorList>
    </citation>
    <scope>NUCLEOTIDE SEQUENCE</scope>
    <source>
        <strain evidence="2">CGMCC 1.12360</strain>
    </source>
</reference>
<accession>A0A8J2TLC7</accession>
<evidence type="ECO:0000313" key="3">
    <source>
        <dbReference type="Proteomes" id="UP000602050"/>
    </source>
</evidence>
<dbReference type="Gene3D" id="3.10.290.10">
    <property type="entry name" value="RNA-binding S4 domain"/>
    <property type="match status" value="1"/>
</dbReference>
<gene>
    <name evidence="2" type="primary">yaaA</name>
    <name evidence="2" type="ORF">GCM10010978_20580</name>
</gene>
<evidence type="ECO:0008006" key="4">
    <source>
        <dbReference type="Google" id="ProtNLM"/>
    </source>
</evidence>
<keyword evidence="1" id="KW-0694">RNA-binding</keyword>
<dbReference type="InterPro" id="IPR014330">
    <property type="entry name" value="RNA-bd_S4-rel_YaaA"/>
</dbReference>
<keyword evidence="3" id="KW-1185">Reference proteome</keyword>
<protein>
    <recommendedName>
        <fullName evidence="4">S4 domain-containing protein YaaA</fullName>
    </recommendedName>
</protein>
<comment type="caution">
    <text evidence="2">The sequence shown here is derived from an EMBL/GenBank/DDBJ whole genome shotgun (WGS) entry which is preliminary data.</text>
</comment>
<evidence type="ECO:0000313" key="2">
    <source>
        <dbReference type="EMBL" id="GFZ79089.1"/>
    </source>
</evidence>
<proteinExistence type="predicted"/>
<reference evidence="2" key="1">
    <citation type="journal article" date="2014" name="Int. J. Syst. Evol. Microbiol.">
        <title>Complete genome sequence of Corynebacterium casei LMG S-19264T (=DSM 44701T), isolated from a smear-ripened cheese.</title>
        <authorList>
            <consortium name="US DOE Joint Genome Institute (JGI-PGF)"/>
            <person name="Walter F."/>
            <person name="Albersmeier A."/>
            <person name="Kalinowski J."/>
            <person name="Ruckert C."/>
        </authorList>
    </citation>
    <scope>NUCLEOTIDE SEQUENCE</scope>
    <source>
        <strain evidence="2">CGMCC 1.12360</strain>
    </source>
</reference>
<sequence length="73" mass="8253">MHEKVTISTEYITLGQLIKKLNILDSGGMVKAFIQEQGAFVNGEKDYRRGRKVYPGDTVEIEGFGIYTIVKEE</sequence>
<dbReference type="Proteomes" id="UP000602050">
    <property type="component" value="Unassembled WGS sequence"/>
</dbReference>
<dbReference type="NCBIfam" id="TIGR02988">
    <property type="entry name" value="YaaA_near_RecF"/>
    <property type="match status" value="1"/>
</dbReference>
<dbReference type="EMBL" id="BMEV01000037">
    <property type="protein sequence ID" value="GFZ79089.1"/>
    <property type="molecule type" value="Genomic_DNA"/>
</dbReference>